<organism evidence="3">
    <name type="scientific">Perkinsus marinus (strain ATCC 50983 / TXsc)</name>
    <dbReference type="NCBI Taxonomy" id="423536"/>
    <lineage>
        <taxon>Eukaryota</taxon>
        <taxon>Sar</taxon>
        <taxon>Alveolata</taxon>
        <taxon>Perkinsozoa</taxon>
        <taxon>Perkinsea</taxon>
        <taxon>Perkinsida</taxon>
        <taxon>Perkinsidae</taxon>
        <taxon>Perkinsus</taxon>
    </lineage>
</organism>
<dbReference type="RefSeq" id="XP_002768959.1">
    <property type="nucleotide sequence ID" value="XM_002768913.1"/>
</dbReference>
<gene>
    <name evidence="2" type="ORF">Pmar_PMAR007410</name>
</gene>
<dbReference type="EMBL" id="GG683812">
    <property type="protein sequence ID" value="EER01677.1"/>
    <property type="molecule type" value="Genomic_DNA"/>
</dbReference>
<name>C5LNL8_PERM5</name>
<keyword evidence="3" id="KW-1185">Reference proteome</keyword>
<dbReference type="OrthoDB" id="5592979at2759"/>
<proteinExistence type="predicted"/>
<dbReference type="GeneID" id="9040249"/>
<feature type="compositionally biased region" description="Basic residues" evidence="1">
    <location>
        <begin position="1"/>
        <end position="11"/>
    </location>
</feature>
<feature type="region of interest" description="Disordered" evidence="1">
    <location>
        <begin position="1"/>
        <end position="23"/>
    </location>
</feature>
<protein>
    <submittedName>
        <fullName evidence="2">Uncharacterized protein</fullName>
    </submittedName>
</protein>
<reference evidence="2 3" key="1">
    <citation type="submission" date="2008-07" db="EMBL/GenBank/DDBJ databases">
        <authorList>
            <person name="El-Sayed N."/>
            <person name="Caler E."/>
            <person name="Inman J."/>
            <person name="Amedeo P."/>
            <person name="Hass B."/>
            <person name="Wortman J."/>
        </authorList>
    </citation>
    <scope>NUCLEOTIDE SEQUENCE [LARGE SCALE GENOMIC DNA]</scope>
    <source>
        <strain evidence="3">ATCC 50983 / TXsc</strain>
    </source>
</reference>
<evidence type="ECO:0000313" key="3">
    <source>
        <dbReference type="Proteomes" id="UP000007800"/>
    </source>
</evidence>
<evidence type="ECO:0000313" key="2">
    <source>
        <dbReference type="EMBL" id="EER01677.1"/>
    </source>
</evidence>
<dbReference type="Proteomes" id="UP000007800">
    <property type="component" value="Unassembled WGS sequence"/>
</dbReference>
<dbReference type="AlphaFoldDB" id="C5LNL8"/>
<accession>C5LNL8</accession>
<dbReference type="Gene3D" id="1.10.287.1060">
    <property type="entry name" value="ESAT-6-like"/>
    <property type="match status" value="1"/>
</dbReference>
<dbReference type="InParanoid" id="C5LNL8"/>
<evidence type="ECO:0000256" key="1">
    <source>
        <dbReference type="SAM" id="MobiDB-lite"/>
    </source>
</evidence>
<sequence length="61" mass="7022">MRLFFGKKKEQKKSAPPPQQNLPDAIMKNKEAIETLEKRELLIEKKMAIQEQEARSPGRGS</sequence>